<dbReference type="WBParaSite" id="L893_g32058.t1">
    <property type="protein sequence ID" value="L893_g32058.t1"/>
    <property type="gene ID" value="L893_g32058"/>
</dbReference>
<protein>
    <submittedName>
        <fullName evidence="8">DUF148 domain-containing protein</fullName>
    </submittedName>
</protein>
<comment type="similarity">
    <text evidence="2">Belongs to the fatty-acid and retinol-binding protein (FARBP) family.</text>
</comment>
<dbReference type="InterPro" id="IPR008632">
    <property type="entry name" value="Gp-FAR-1"/>
</dbReference>
<dbReference type="AlphaFoldDB" id="A0A1I8A1X4"/>
<dbReference type="Proteomes" id="UP000095287">
    <property type="component" value="Unplaced"/>
</dbReference>
<evidence type="ECO:0000256" key="2">
    <source>
        <dbReference type="ARBA" id="ARBA00006648"/>
    </source>
</evidence>
<evidence type="ECO:0000256" key="4">
    <source>
        <dbReference type="ARBA" id="ARBA00022729"/>
    </source>
</evidence>
<keyword evidence="6" id="KW-0446">Lipid-binding</keyword>
<sequence length="141" mass="14977">MTAFIVAGDDDCGSMVFDSLPGEIQNFLKNLSVEDGKLLQSLSGELKGKSLDDVIAAVKPKSEELANKLKEMANGLATKIGALPEDGQKFMANLLSSVEGVTDPQALSEAVKKVAASAKNLPKDVQDKITKDFPSLKELLN</sequence>
<keyword evidence="4" id="KW-0732">Signal</keyword>
<organism evidence="7 8">
    <name type="scientific">Steinernema glaseri</name>
    <dbReference type="NCBI Taxonomy" id="37863"/>
    <lineage>
        <taxon>Eukaryota</taxon>
        <taxon>Metazoa</taxon>
        <taxon>Ecdysozoa</taxon>
        <taxon>Nematoda</taxon>
        <taxon>Chromadorea</taxon>
        <taxon>Rhabditida</taxon>
        <taxon>Tylenchina</taxon>
        <taxon>Panagrolaimomorpha</taxon>
        <taxon>Strongyloidoidea</taxon>
        <taxon>Steinernematidae</taxon>
        <taxon>Steinernema</taxon>
    </lineage>
</organism>
<accession>A0A1I8A1X4</accession>
<evidence type="ECO:0000256" key="6">
    <source>
        <dbReference type="ARBA" id="ARBA00023121"/>
    </source>
</evidence>
<reference evidence="8" key="1">
    <citation type="submission" date="2016-11" db="UniProtKB">
        <authorList>
            <consortium name="WormBaseParasite"/>
        </authorList>
    </citation>
    <scope>IDENTIFICATION</scope>
</reference>
<keyword evidence="7" id="KW-1185">Reference proteome</keyword>
<dbReference type="Gene3D" id="1.20.120.1100">
    <property type="match status" value="1"/>
</dbReference>
<keyword evidence="3" id="KW-0964">Secreted</keyword>
<evidence type="ECO:0000256" key="1">
    <source>
        <dbReference type="ARBA" id="ARBA00004613"/>
    </source>
</evidence>
<comment type="subcellular location">
    <subcellularLocation>
        <location evidence="1">Secreted</location>
    </subcellularLocation>
</comment>
<dbReference type="Pfam" id="PF05823">
    <property type="entry name" value="Gp-FAR-1"/>
    <property type="match status" value="1"/>
</dbReference>
<evidence type="ECO:0000256" key="3">
    <source>
        <dbReference type="ARBA" id="ARBA00022525"/>
    </source>
</evidence>
<evidence type="ECO:0000256" key="5">
    <source>
        <dbReference type="ARBA" id="ARBA00023054"/>
    </source>
</evidence>
<dbReference type="GO" id="GO:0005576">
    <property type="term" value="C:extracellular region"/>
    <property type="evidence" value="ECO:0007669"/>
    <property type="project" value="UniProtKB-SubCell"/>
</dbReference>
<name>A0A1I8A1X4_9BILA</name>
<proteinExistence type="inferred from homology"/>
<keyword evidence="5" id="KW-0175">Coiled coil</keyword>
<evidence type="ECO:0000313" key="8">
    <source>
        <dbReference type="WBParaSite" id="L893_g32058.t1"/>
    </source>
</evidence>
<dbReference type="GO" id="GO:0008289">
    <property type="term" value="F:lipid binding"/>
    <property type="evidence" value="ECO:0007669"/>
    <property type="project" value="UniProtKB-KW"/>
</dbReference>
<evidence type="ECO:0000313" key="7">
    <source>
        <dbReference type="Proteomes" id="UP000095287"/>
    </source>
</evidence>